<dbReference type="EMBL" id="QNSF01000016">
    <property type="protein sequence ID" value="RBP88052.1"/>
    <property type="molecule type" value="Genomic_DNA"/>
</dbReference>
<proteinExistence type="predicted"/>
<evidence type="ECO:0000313" key="2">
    <source>
        <dbReference type="Proteomes" id="UP000252731"/>
    </source>
</evidence>
<keyword evidence="2" id="KW-1185">Reference proteome</keyword>
<organism evidence="1 2">
    <name type="scientific">Cytobacillus firmus</name>
    <name type="common">Bacillus firmus</name>
    <dbReference type="NCBI Taxonomy" id="1399"/>
    <lineage>
        <taxon>Bacteria</taxon>
        <taxon>Bacillati</taxon>
        <taxon>Bacillota</taxon>
        <taxon>Bacilli</taxon>
        <taxon>Bacillales</taxon>
        <taxon>Bacillaceae</taxon>
        <taxon>Cytobacillus</taxon>
    </lineage>
</organism>
<dbReference type="AlphaFoldDB" id="A0A366JLY7"/>
<gene>
    <name evidence="1" type="ORF">DFO70_11695</name>
</gene>
<evidence type="ECO:0000313" key="1">
    <source>
        <dbReference type="EMBL" id="RBP88052.1"/>
    </source>
</evidence>
<dbReference type="Proteomes" id="UP000252731">
    <property type="component" value="Unassembled WGS sequence"/>
</dbReference>
<protein>
    <submittedName>
        <fullName evidence="1">Uncharacterized protein</fullName>
    </submittedName>
</protein>
<accession>A0A366JLY7</accession>
<dbReference type="RefSeq" id="WP_258549837.1">
    <property type="nucleotide sequence ID" value="NZ_QNSF01000016.1"/>
</dbReference>
<sequence>MFGGCLPVESTTDDFFFKTFGQLNGQREGNAKTKKRSSKRL</sequence>
<reference evidence="1 2" key="1">
    <citation type="submission" date="2018-06" db="EMBL/GenBank/DDBJ databases">
        <title>Freshwater and sediment microbial communities from various areas in North America, analyzing microbe dynamics in response to fracking.</title>
        <authorList>
            <person name="Lamendella R."/>
        </authorList>
    </citation>
    <scope>NUCLEOTIDE SEQUENCE [LARGE SCALE GENOMIC DNA]</scope>
    <source>
        <strain evidence="1 2">14_TX</strain>
    </source>
</reference>
<comment type="caution">
    <text evidence="1">The sequence shown here is derived from an EMBL/GenBank/DDBJ whole genome shotgun (WGS) entry which is preliminary data.</text>
</comment>
<name>A0A366JLY7_CYTFI</name>